<feature type="domain" description="HAMP" evidence="4">
    <location>
        <begin position="313"/>
        <end position="365"/>
    </location>
</feature>
<dbReference type="InterPro" id="IPR043128">
    <property type="entry name" value="Rev_trsase/Diguanyl_cyclase"/>
</dbReference>
<evidence type="ECO:0000259" key="5">
    <source>
        <dbReference type="PROSITE" id="PS50887"/>
    </source>
</evidence>
<keyword evidence="3" id="KW-0812">Transmembrane</keyword>
<protein>
    <recommendedName>
        <fullName evidence="1">diguanylate cyclase</fullName>
        <ecNumber evidence="1">2.7.7.65</ecNumber>
    </recommendedName>
</protein>
<dbReference type="CDD" id="cd19410">
    <property type="entry name" value="HK9-like_sensor"/>
    <property type="match status" value="1"/>
</dbReference>
<dbReference type="InterPro" id="IPR029787">
    <property type="entry name" value="Nucleotide_cyclase"/>
</dbReference>
<dbReference type="PANTHER" id="PTHR45138">
    <property type="entry name" value="REGULATORY COMPONENTS OF SENSORY TRANSDUCTION SYSTEM"/>
    <property type="match status" value="1"/>
</dbReference>
<comment type="caution">
    <text evidence="6">The sequence shown here is derived from an EMBL/GenBank/DDBJ whole genome shotgun (WGS) entry which is preliminary data.</text>
</comment>
<dbReference type="SUPFAM" id="SSF55781">
    <property type="entry name" value="GAF domain-like"/>
    <property type="match status" value="1"/>
</dbReference>
<dbReference type="EC" id="2.7.7.65" evidence="1"/>
<dbReference type="Pfam" id="PF01590">
    <property type="entry name" value="GAF"/>
    <property type="match status" value="1"/>
</dbReference>
<dbReference type="InterPro" id="IPR000160">
    <property type="entry name" value="GGDEF_dom"/>
</dbReference>
<dbReference type="EMBL" id="JBHTIH010000004">
    <property type="protein sequence ID" value="MFD0739836.1"/>
    <property type="molecule type" value="Genomic_DNA"/>
</dbReference>
<keyword evidence="3" id="KW-0472">Membrane</keyword>
<dbReference type="Gene3D" id="3.30.450.40">
    <property type="match status" value="1"/>
</dbReference>
<dbReference type="CDD" id="cd06225">
    <property type="entry name" value="HAMP"/>
    <property type="match status" value="1"/>
</dbReference>
<dbReference type="NCBIfam" id="TIGR00254">
    <property type="entry name" value="GGDEF"/>
    <property type="match status" value="1"/>
</dbReference>
<dbReference type="SUPFAM" id="SSF55073">
    <property type="entry name" value="Nucleotide cyclase"/>
    <property type="match status" value="1"/>
</dbReference>
<dbReference type="InterPro" id="IPR003660">
    <property type="entry name" value="HAMP_dom"/>
</dbReference>
<dbReference type="InterPro" id="IPR050469">
    <property type="entry name" value="Diguanylate_Cyclase"/>
</dbReference>
<evidence type="ECO:0000313" key="6">
    <source>
        <dbReference type="EMBL" id="MFD0739836.1"/>
    </source>
</evidence>
<dbReference type="SMART" id="SM00267">
    <property type="entry name" value="GGDEF"/>
    <property type="match status" value="1"/>
</dbReference>
<dbReference type="CDD" id="cd01949">
    <property type="entry name" value="GGDEF"/>
    <property type="match status" value="1"/>
</dbReference>
<evidence type="ECO:0000256" key="3">
    <source>
        <dbReference type="SAM" id="Phobius"/>
    </source>
</evidence>
<dbReference type="InterPro" id="IPR029016">
    <property type="entry name" value="GAF-like_dom_sf"/>
</dbReference>
<evidence type="ECO:0000256" key="1">
    <source>
        <dbReference type="ARBA" id="ARBA00012528"/>
    </source>
</evidence>
<accession>A0ABW2YTF9</accession>
<feature type="transmembrane region" description="Helical" evidence="3">
    <location>
        <begin position="291"/>
        <end position="313"/>
    </location>
</feature>
<dbReference type="RefSeq" id="WP_386812864.1">
    <property type="nucleotide sequence ID" value="NZ_JBHTIH010000004.1"/>
</dbReference>
<feature type="transmembrane region" description="Helical" evidence="3">
    <location>
        <begin position="38"/>
        <end position="56"/>
    </location>
</feature>
<evidence type="ECO:0000259" key="4">
    <source>
        <dbReference type="PROSITE" id="PS50885"/>
    </source>
</evidence>
<sequence>MRDAVSQVEKEIGIAPGSHGSPARVRAWRRISLRKQMAFGFVVPLLIVLLASVSLVRTLDASSDSEAAIAESSEAMALRYTLLNLVLSAETGLRGYLITGSPDFLQPYHTVWTQLPQVFARLEETEADEPDHLAKLHEVRALLLLWREDFASPVIALRRRSPVGLHDDLRRLAATPPSAPSVGGSPTGEQARLLAVLQDRQRLVPAGPRAEELAAALSMVRSRGPYAPRLLALAERFQADERRLVAIAETRRGKHRIDRIRSLMQASFQEELAEQRSDAARATAEADRARWIAMLGPVTALAIGLSLILLLMFDAIRAITAATRAAVAVARGDLDKRVRVLRRDEIGALSTAFNLMAAELADRRRRSAAMDSFQALLITSNSIAETQEVTARMSEVMFPGMAGAIYAVSGSHDLAERLAQWNWPDIGQGQVWHPDECRAVRAAQPYCTGVNMVEIPCPHTASIGVPVSWSLCLPLAAQGEMLGVLQLCRFEDTPAVPFTDRQRESAELIAEQLSMSWANLQLREKLHNQSIRDPLTGLFNRRFLEETMIRELALAARTGNPLVVAVIDVDHFKRFNDRFGHEAGDLVLVELAAILQKFVRSSDIVCRYGGEEFVLLMPDSPLPVAIERAEALRVQVGKLRVRLGMDQLESVSISIGLASAQPGESAESLLRNADTALYAAKSAGRDRVEAYARP</sequence>
<dbReference type="Pfam" id="PF05227">
    <property type="entry name" value="CHASE3"/>
    <property type="match status" value="1"/>
</dbReference>
<dbReference type="PROSITE" id="PS50887">
    <property type="entry name" value="GGDEF"/>
    <property type="match status" value="1"/>
</dbReference>
<evidence type="ECO:0000256" key="2">
    <source>
        <dbReference type="ARBA" id="ARBA00034247"/>
    </source>
</evidence>
<keyword evidence="7" id="KW-1185">Reference proteome</keyword>
<feature type="domain" description="GGDEF" evidence="5">
    <location>
        <begin position="560"/>
        <end position="693"/>
    </location>
</feature>
<dbReference type="SUPFAM" id="SSF158472">
    <property type="entry name" value="HAMP domain-like"/>
    <property type="match status" value="1"/>
</dbReference>
<dbReference type="Gene3D" id="6.10.340.10">
    <property type="match status" value="1"/>
</dbReference>
<name>A0ABW2YTF9_9GAMM</name>
<dbReference type="InterPro" id="IPR007891">
    <property type="entry name" value="CHASE3"/>
</dbReference>
<gene>
    <name evidence="6" type="ORF">ACFQZQ_11135</name>
</gene>
<dbReference type="InterPro" id="IPR003018">
    <property type="entry name" value="GAF"/>
</dbReference>
<keyword evidence="6" id="KW-0808">Transferase</keyword>
<comment type="catalytic activity">
    <reaction evidence="2">
        <text>2 GTP = 3',3'-c-di-GMP + 2 diphosphate</text>
        <dbReference type="Rhea" id="RHEA:24898"/>
        <dbReference type="ChEBI" id="CHEBI:33019"/>
        <dbReference type="ChEBI" id="CHEBI:37565"/>
        <dbReference type="ChEBI" id="CHEBI:58805"/>
        <dbReference type="EC" id="2.7.7.65"/>
    </reaction>
</comment>
<keyword evidence="6" id="KW-0548">Nucleotidyltransferase</keyword>
<evidence type="ECO:0000313" key="7">
    <source>
        <dbReference type="Proteomes" id="UP001597090"/>
    </source>
</evidence>
<dbReference type="Pfam" id="PF00672">
    <property type="entry name" value="HAMP"/>
    <property type="match status" value="1"/>
</dbReference>
<proteinExistence type="predicted"/>
<dbReference type="GO" id="GO:0052621">
    <property type="term" value="F:diguanylate cyclase activity"/>
    <property type="evidence" value="ECO:0007669"/>
    <property type="project" value="UniProtKB-EC"/>
</dbReference>
<dbReference type="SMART" id="SM00304">
    <property type="entry name" value="HAMP"/>
    <property type="match status" value="1"/>
</dbReference>
<organism evidence="6 7">
    <name type="scientific">Lysobacter koreensis</name>
    <dbReference type="NCBI Taxonomy" id="266122"/>
    <lineage>
        <taxon>Bacteria</taxon>
        <taxon>Pseudomonadati</taxon>
        <taxon>Pseudomonadota</taxon>
        <taxon>Gammaproteobacteria</taxon>
        <taxon>Lysobacterales</taxon>
        <taxon>Lysobacteraceae</taxon>
        <taxon>Lysobacter</taxon>
    </lineage>
</organism>
<keyword evidence="3" id="KW-1133">Transmembrane helix</keyword>
<dbReference type="PROSITE" id="PS50885">
    <property type="entry name" value="HAMP"/>
    <property type="match status" value="1"/>
</dbReference>
<dbReference type="PANTHER" id="PTHR45138:SF9">
    <property type="entry name" value="DIGUANYLATE CYCLASE DGCM-RELATED"/>
    <property type="match status" value="1"/>
</dbReference>
<dbReference type="Proteomes" id="UP001597090">
    <property type="component" value="Unassembled WGS sequence"/>
</dbReference>
<dbReference type="Gene3D" id="3.30.70.270">
    <property type="match status" value="1"/>
</dbReference>
<dbReference type="Pfam" id="PF00990">
    <property type="entry name" value="GGDEF"/>
    <property type="match status" value="1"/>
</dbReference>
<reference evidence="7" key="1">
    <citation type="journal article" date="2019" name="Int. J. Syst. Evol. Microbiol.">
        <title>The Global Catalogue of Microorganisms (GCM) 10K type strain sequencing project: providing services to taxonomists for standard genome sequencing and annotation.</title>
        <authorList>
            <consortium name="The Broad Institute Genomics Platform"/>
            <consortium name="The Broad Institute Genome Sequencing Center for Infectious Disease"/>
            <person name="Wu L."/>
            <person name="Ma J."/>
        </authorList>
    </citation>
    <scope>NUCLEOTIDE SEQUENCE [LARGE SCALE GENOMIC DNA]</scope>
    <source>
        <strain evidence="7">CCUG 55491</strain>
    </source>
</reference>